<dbReference type="AlphaFoldDB" id="A0A2G1W951"/>
<sequence>MRKQKPKTTGTKTSKPKASFPPVPDQPPATLAELKAYRDSLPASTRRRRGPLAGCDTDGQLAQLKRWNEELGQREGDLPKPKRKKRLKPLPFSDADSTTNEGNEK</sequence>
<keyword evidence="3" id="KW-1185">Reference proteome</keyword>
<feature type="compositionally biased region" description="Basic and acidic residues" evidence="1">
    <location>
        <begin position="66"/>
        <end position="80"/>
    </location>
</feature>
<protein>
    <submittedName>
        <fullName evidence="2">Uncharacterized protein</fullName>
    </submittedName>
</protein>
<evidence type="ECO:0000313" key="2">
    <source>
        <dbReference type="EMBL" id="PHQ35169.1"/>
    </source>
</evidence>
<name>A0A2G1W951_9BACT</name>
<gene>
    <name evidence="2" type="ORF">CEE69_12220</name>
</gene>
<dbReference type="EMBL" id="NIZW01000008">
    <property type="protein sequence ID" value="PHQ35169.1"/>
    <property type="molecule type" value="Genomic_DNA"/>
</dbReference>
<dbReference type="GeneID" id="90608898"/>
<evidence type="ECO:0000256" key="1">
    <source>
        <dbReference type="SAM" id="MobiDB-lite"/>
    </source>
</evidence>
<feature type="region of interest" description="Disordered" evidence="1">
    <location>
        <begin position="1"/>
        <end position="105"/>
    </location>
</feature>
<feature type="compositionally biased region" description="Polar residues" evidence="1">
    <location>
        <begin position="95"/>
        <end position="105"/>
    </location>
</feature>
<evidence type="ECO:0000313" key="3">
    <source>
        <dbReference type="Proteomes" id="UP000225740"/>
    </source>
</evidence>
<organism evidence="2 3">
    <name type="scientific">Rhodopirellula bahusiensis</name>
    <dbReference type="NCBI Taxonomy" id="2014065"/>
    <lineage>
        <taxon>Bacteria</taxon>
        <taxon>Pseudomonadati</taxon>
        <taxon>Planctomycetota</taxon>
        <taxon>Planctomycetia</taxon>
        <taxon>Pirellulales</taxon>
        <taxon>Pirellulaceae</taxon>
        <taxon>Rhodopirellula</taxon>
    </lineage>
</organism>
<dbReference type="Proteomes" id="UP000225740">
    <property type="component" value="Unassembled WGS sequence"/>
</dbReference>
<proteinExistence type="predicted"/>
<dbReference type="RefSeq" id="WP_099260932.1">
    <property type="nucleotide sequence ID" value="NZ_NIZW01000008.1"/>
</dbReference>
<comment type="caution">
    <text evidence="2">The sequence shown here is derived from an EMBL/GenBank/DDBJ whole genome shotgun (WGS) entry which is preliminary data.</text>
</comment>
<accession>A0A2G1W951</accession>
<feature type="compositionally biased region" description="Low complexity" evidence="1">
    <location>
        <begin position="7"/>
        <end position="17"/>
    </location>
</feature>
<reference evidence="2 3" key="1">
    <citation type="submission" date="2017-06" db="EMBL/GenBank/DDBJ databases">
        <title>Description of Rhodopirellula bahusiensis sp. nov.</title>
        <authorList>
            <person name="Kizina J."/>
            <person name="Harder J."/>
        </authorList>
    </citation>
    <scope>NUCLEOTIDE SEQUENCE [LARGE SCALE GENOMIC DNA]</scope>
    <source>
        <strain evidence="2 3">SWK21</strain>
    </source>
</reference>